<name>A0ABW2ADI5_9MICO</name>
<evidence type="ECO:0000256" key="8">
    <source>
        <dbReference type="ARBA" id="ARBA00023144"/>
    </source>
</evidence>
<evidence type="ECO:0000256" key="4">
    <source>
        <dbReference type="ARBA" id="ARBA00007637"/>
    </source>
</evidence>
<keyword evidence="13" id="KW-1185">Reference proteome</keyword>
<dbReference type="InterPro" id="IPR036291">
    <property type="entry name" value="NAD(P)-bd_dom_sf"/>
</dbReference>
<evidence type="ECO:0000259" key="11">
    <source>
        <dbReference type="Pfam" id="PF01370"/>
    </source>
</evidence>
<evidence type="ECO:0000256" key="9">
    <source>
        <dbReference type="ARBA" id="ARBA00023235"/>
    </source>
</evidence>
<dbReference type="SUPFAM" id="SSF51735">
    <property type="entry name" value="NAD(P)-binding Rossmann-fold domains"/>
    <property type="match status" value="1"/>
</dbReference>
<evidence type="ECO:0000256" key="2">
    <source>
        <dbReference type="ARBA" id="ARBA00001911"/>
    </source>
</evidence>
<dbReference type="Pfam" id="PF01370">
    <property type="entry name" value="Epimerase"/>
    <property type="match status" value="1"/>
</dbReference>
<keyword evidence="10" id="KW-0119">Carbohydrate metabolism</keyword>
<accession>A0ABW2ADI5</accession>
<sequence length="340" mass="37318">MRILLTGGAGYIGSHTTLTLLEHGHEIVIVDDLVNSKPSVLDRLEALAATRIPLHVFDLRDEDRLDALFAQERLDAVMHCAGLKAVGDSVTRPLDYYRNHLDSTFSLLTAMARHGVSRLVFSSSATVYGENAPLPCQEDHRPLSATSPYGQTKVMIEQLLTDVAAATDGLKVALLRYFNPVGAHPTGQLGEDPQGTPNNLMPFIAQVAVGRLDRLRIFGADYPTKDGTGERDYIHVMDVATGHLRALEHLDAMPEPARAFNLGTGTATSVLQLLGAFERACGRRLSHEVVPRRPGDVPANLADPRRAHDELGWRAVHGIDRMCADTWRWQSQNPTGYPDR</sequence>
<comment type="subunit">
    <text evidence="10">Homodimer.</text>
</comment>
<comment type="cofactor">
    <cofactor evidence="2 10">
        <name>NAD(+)</name>
        <dbReference type="ChEBI" id="CHEBI:57540"/>
    </cofactor>
</comment>
<dbReference type="PANTHER" id="PTHR43725">
    <property type="entry name" value="UDP-GLUCOSE 4-EPIMERASE"/>
    <property type="match status" value="1"/>
</dbReference>
<protein>
    <recommendedName>
        <fullName evidence="6 10">UDP-glucose 4-epimerase</fullName>
        <ecNumber evidence="5 10">5.1.3.2</ecNumber>
    </recommendedName>
</protein>
<dbReference type="RefSeq" id="WP_382399181.1">
    <property type="nucleotide sequence ID" value="NZ_JBHSWH010000001.1"/>
</dbReference>
<comment type="similarity">
    <text evidence="4 10">Belongs to the NAD(P)-dependent epimerase/dehydratase family.</text>
</comment>
<reference evidence="13" key="1">
    <citation type="journal article" date="2019" name="Int. J. Syst. Evol. Microbiol.">
        <title>The Global Catalogue of Microorganisms (GCM) 10K type strain sequencing project: providing services to taxonomists for standard genome sequencing and annotation.</title>
        <authorList>
            <consortium name="The Broad Institute Genomics Platform"/>
            <consortium name="The Broad Institute Genome Sequencing Center for Infectious Disease"/>
            <person name="Wu L."/>
            <person name="Ma J."/>
        </authorList>
    </citation>
    <scope>NUCLEOTIDE SEQUENCE [LARGE SCALE GENOMIC DNA]</scope>
    <source>
        <strain evidence="13">CCUG 58127</strain>
    </source>
</reference>
<evidence type="ECO:0000256" key="3">
    <source>
        <dbReference type="ARBA" id="ARBA00004947"/>
    </source>
</evidence>
<proteinExistence type="inferred from homology"/>
<dbReference type="Gene3D" id="3.90.25.10">
    <property type="entry name" value="UDP-galactose 4-epimerase, domain 1"/>
    <property type="match status" value="1"/>
</dbReference>
<dbReference type="NCBIfam" id="NF007956">
    <property type="entry name" value="PRK10675.1"/>
    <property type="match status" value="1"/>
</dbReference>
<evidence type="ECO:0000256" key="1">
    <source>
        <dbReference type="ARBA" id="ARBA00000083"/>
    </source>
</evidence>
<gene>
    <name evidence="12" type="primary">galE</name>
    <name evidence="12" type="ORF">ACFQDH_05345</name>
</gene>
<dbReference type="InterPro" id="IPR005886">
    <property type="entry name" value="UDP_G4E"/>
</dbReference>
<comment type="catalytic activity">
    <reaction evidence="1 10">
        <text>UDP-alpha-D-glucose = UDP-alpha-D-galactose</text>
        <dbReference type="Rhea" id="RHEA:22168"/>
        <dbReference type="ChEBI" id="CHEBI:58885"/>
        <dbReference type="ChEBI" id="CHEBI:66914"/>
        <dbReference type="EC" id="5.1.3.2"/>
    </reaction>
</comment>
<keyword evidence="9 10" id="KW-0413">Isomerase</keyword>
<evidence type="ECO:0000313" key="13">
    <source>
        <dbReference type="Proteomes" id="UP001596298"/>
    </source>
</evidence>
<keyword evidence="7 10" id="KW-0520">NAD</keyword>
<dbReference type="GO" id="GO:0003978">
    <property type="term" value="F:UDP-glucose 4-epimerase activity"/>
    <property type="evidence" value="ECO:0007669"/>
    <property type="project" value="UniProtKB-EC"/>
</dbReference>
<dbReference type="EC" id="5.1.3.2" evidence="5 10"/>
<dbReference type="InterPro" id="IPR001509">
    <property type="entry name" value="Epimerase_deHydtase"/>
</dbReference>
<evidence type="ECO:0000256" key="5">
    <source>
        <dbReference type="ARBA" id="ARBA00013189"/>
    </source>
</evidence>
<organism evidence="12 13">
    <name type="scientific">Flexivirga alba</name>
    <dbReference type="NCBI Taxonomy" id="702742"/>
    <lineage>
        <taxon>Bacteria</taxon>
        <taxon>Bacillati</taxon>
        <taxon>Actinomycetota</taxon>
        <taxon>Actinomycetes</taxon>
        <taxon>Micrococcales</taxon>
        <taxon>Dermacoccaceae</taxon>
        <taxon>Flexivirga</taxon>
    </lineage>
</organism>
<evidence type="ECO:0000256" key="10">
    <source>
        <dbReference type="RuleBase" id="RU366046"/>
    </source>
</evidence>
<dbReference type="PANTHER" id="PTHR43725:SF47">
    <property type="entry name" value="UDP-GLUCOSE 4-EPIMERASE"/>
    <property type="match status" value="1"/>
</dbReference>
<evidence type="ECO:0000313" key="12">
    <source>
        <dbReference type="EMBL" id="MFC6704704.1"/>
    </source>
</evidence>
<dbReference type="EMBL" id="JBHSWH010000001">
    <property type="protein sequence ID" value="MFC6704704.1"/>
    <property type="molecule type" value="Genomic_DNA"/>
</dbReference>
<dbReference type="Proteomes" id="UP001596298">
    <property type="component" value="Unassembled WGS sequence"/>
</dbReference>
<comment type="caution">
    <text evidence="12">The sequence shown here is derived from an EMBL/GenBank/DDBJ whole genome shotgun (WGS) entry which is preliminary data.</text>
</comment>
<evidence type="ECO:0000256" key="6">
    <source>
        <dbReference type="ARBA" id="ARBA00018569"/>
    </source>
</evidence>
<evidence type="ECO:0000256" key="7">
    <source>
        <dbReference type="ARBA" id="ARBA00023027"/>
    </source>
</evidence>
<comment type="pathway">
    <text evidence="3 10">Carbohydrate metabolism; galactose metabolism.</text>
</comment>
<dbReference type="NCBIfam" id="TIGR01179">
    <property type="entry name" value="galE"/>
    <property type="match status" value="1"/>
</dbReference>
<feature type="domain" description="NAD-dependent epimerase/dehydratase" evidence="11">
    <location>
        <begin position="3"/>
        <end position="263"/>
    </location>
</feature>
<dbReference type="CDD" id="cd05247">
    <property type="entry name" value="UDP_G4E_1_SDR_e"/>
    <property type="match status" value="1"/>
</dbReference>
<dbReference type="Gene3D" id="3.40.50.720">
    <property type="entry name" value="NAD(P)-binding Rossmann-like Domain"/>
    <property type="match status" value="1"/>
</dbReference>
<keyword evidence="8" id="KW-0299">Galactose metabolism</keyword>